<dbReference type="FunFam" id="3.20.20.100:FF:000004">
    <property type="entry name" value="Oxidoreductase, aldo/keto reductase"/>
    <property type="match status" value="1"/>
</dbReference>
<dbReference type="PANTHER" id="PTHR43364:SF4">
    <property type="entry name" value="NAD(P)-LINKED OXIDOREDUCTASE SUPERFAMILY PROTEIN"/>
    <property type="match status" value="1"/>
</dbReference>
<dbReference type="Gene3D" id="3.20.20.100">
    <property type="entry name" value="NADP-dependent oxidoreductase domain"/>
    <property type="match status" value="1"/>
</dbReference>
<comment type="similarity">
    <text evidence="2">Belongs to the aldo/keto reductase family. Aldo/keto reductase 2 subfamily.</text>
</comment>
<dbReference type="CDD" id="cd19081">
    <property type="entry name" value="AKR_AKR9C1"/>
    <property type="match status" value="1"/>
</dbReference>
<keyword evidence="5" id="KW-1185">Reference proteome</keyword>
<protein>
    <recommendedName>
        <fullName evidence="3">NADP-dependent oxidoreductase domain-containing protein</fullName>
    </recommendedName>
</protein>
<comment type="caution">
    <text evidence="4">The sequence shown here is derived from an EMBL/GenBank/DDBJ whole genome shotgun (WGS) entry which is preliminary data.</text>
</comment>
<dbReference type="GO" id="GO:0016491">
    <property type="term" value="F:oxidoreductase activity"/>
    <property type="evidence" value="ECO:0007669"/>
    <property type="project" value="UniProtKB-KW"/>
</dbReference>
<name>A0AAN8PJF4_PATCE</name>
<dbReference type="InterPro" id="IPR036812">
    <property type="entry name" value="NAD(P)_OxRdtase_dom_sf"/>
</dbReference>
<keyword evidence="1" id="KW-0560">Oxidoreductase</keyword>
<feature type="domain" description="NADP-dependent oxidoreductase" evidence="3">
    <location>
        <begin position="24"/>
        <end position="340"/>
    </location>
</feature>
<organism evidence="4 5">
    <name type="scientific">Patella caerulea</name>
    <name type="common">Rayed Mediterranean limpet</name>
    <dbReference type="NCBI Taxonomy" id="87958"/>
    <lineage>
        <taxon>Eukaryota</taxon>
        <taxon>Metazoa</taxon>
        <taxon>Spiralia</taxon>
        <taxon>Lophotrochozoa</taxon>
        <taxon>Mollusca</taxon>
        <taxon>Gastropoda</taxon>
        <taxon>Patellogastropoda</taxon>
        <taxon>Patelloidea</taxon>
        <taxon>Patellidae</taxon>
        <taxon>Patella</taxon>
    </lineage>
</organism>
<dbReference type="SUPFAM" id="SSF51430">
    <property type="entry name" value="NAD(P)-linked oxidoreductase"/>
    <property type="match status" value="1"/>
</dbReference>
<evidence type="ECO:0000259" key="3">
    <source>
        <dbReference type="Pfam" id="PF00248"/>
    </source>
</evidence>
<evidence type="ECO:0000313" key="5">
    <source>
        <dbReference type="Proteomes" id="UP001347796"/>
    </source>
</evidence>
<evidence type="ECO:0000256" key="1">
    <source>
        <dbReference type="ARBA" id="ARBA00023002"/>
    </source>
</evidence>
<dbReference type="GO" id="GO:0005829">
    <property type="term" value="C:cytosol"/>
    <property type="evidence" value="ECO:0007669"/>
    <property type="project" value="UniProtKB-ARBA"/>
</dbReference>
<evidence type="ECO:0000256" key="2">
    <source>
        <dbReference type="ARBA" id="ARBA00038157"/>
    </source>
</evidence>
<sequence>MTDSSEFKMDYNYLGRTGLQVSNLCLGTMTFGQSSFQGGLPGQCDEELSHQILNRYVELGGNFIDTADIYSLGNSESIIGNWLKQQQRDKYILATKVFFWRVNPDINRQGLTRRHIVQSIEESLERLQTDYVDLYQMHCWDNATPIRETLLTFNDLIRCGKIRHAGCSNVTGWQLQQIVDLNRELNLNPFISLQQQYSLATRYDEFESFNVCKLNGIAVLPWSALKGGALSGKYKRGERPVAGRIGWVAQDEAQRGNQTFPSWDKLEGSDKIWNTIWKLEEIGKAKGKSVAQVAIRWLLQRDIVSSVIIGVRNLKQLNDNAVASSGWKLTKEEMQELNDVSMPEIPYPYEQIWRQNDYKNNKYLPSYFVDDMTD</sequence>
<dbReference type="Proteomes" id="UP001347796">
    <property type="component" value="Unassembled WGS sequence"/>
</dbReference>
<dbReference type="EMBL" id="JAZGQO010000010">
    <property type="protein sequence ID" value="KAK6177464.1"/>
    <property type="molecule type" value="Genomic_DNA"/>
</dbReference>
<proteinExistence type="inferred from homology"/>
<dbReference type="InterPro" id="IPR023210">
    <property type="entry name" value="NADP_OxRdtase_dom"/>
</dbReference>
<evidence type="ECO:0000313" key="4">
    <source>
        <dbReference type="EMBL" id="KAK6177464.1"/>
    </source>
</evidence>
<gene>
    <name evidence="4" type="ORF">SNE40_015559</name>
</gene>
<dbReference type="InterPro" id="IPR050523">
    <property type="entry name" value="AKR_Detox_Biosynth"/>
</dbReference>
<dbReference type="AlphaFoldDB" id="A0AAN8PJF4"/>
<dbReference type="Pfam" id="PF00248">
    <property type="entry name" value="Aldo_ket_red"/>
    <property type="match status" value="1"/>
</dbReference>
<dbReference type="PANTHER" id="PTHR43364">
    <property type="entry name" value="NADH-SPECIFIC METHYLGLYOXAL REDUCTASE-RELATED"/>
    <property type="match status" value="1"/>
</dbReference>
<reference evidence="4 5" key="1">
    <citation type="submission" date="2024-01" db="EMBL/GenBank/DDBJ databases">
        <title>The genome of the rayed Mediterranean limpet Patella caerulea (Linnaeus, 1758).</title>
        <authorList>
            <person name="Anh-Thu Weber A."/>
            <person name="Halstead-Nussloch G."/>
        </authorList>
    </citation>
    <scope>NUCLEOTIDE SEQUENCE [LARGE SCALE GENOMIC DNA]</scope>
    <source>
        <strain evidence="4">AATW-2023a</strain>
        <tissue evidence="4">Whole specimen</tissue>
    </source>
</reference>
<accession>A0AAN8PJF4</accession>